<keyword evidence="13" id="KW-1185">Reference proteome</keyword>
<dbReference type="InterPro" id="IPR036888">
    <property type="entry name" value="DNA_integrity_DisA_N_sf"/>
</dbReference>
<evidence type="ECO:0000256" key="2">
    <source>
        <dbReference type="ARBA" id="ARBA00022475"/>
    </source>
</evidence>
<keyword evidence="6 10" id="KW-0547">Nucleotide-binding</keyword>
<keyword evidence="8 10" id="KW-1133">Transmembrane helix</keyword>
<protein>
    <recommendedName>
        <fullName evidence="10">Diadenylate cyclase</fullName>
        <shortName evidence="10">DAC</shortName>
        <ecNumber evidence="10">2.7.7.85</ecNumber>
    </recommendedName>
    <alternativeName>
        <fullName evidence="10">Cyclic-di-AMP synthase</fullName>
        <shortName evidence="10">c-di-AMP synthase</shortName>
    </alternativeName>
</protein>
<evidence type="ECO:0000256" key="4">
    <source>
        <dbReference type="ARBA" id="ARBA00022692"/>
    </source>
</evidence>
<dbReference type="EC" id="2.7.7.85" evidence="10"/>
<keyword evidence="4 10" id="KW-0812">Transmembrane</keyword>
<keyword evidence="2 10" id="KW-1003">Cell membrane</keyword>
<feature type="transmembrane region" description="Helical" evidence="10">
    <location>
        <begin position="44"/>
        <end position="62"/>
    </location>
</feature>
<evidence type="ECO:0000256" key="1">
    <source>
        <dbReference type="ARBA" id="ARBA00000877"/>
    </source>
</evidence>
<comment type="similarity">
    <text evidence="10">Belongs to the adenylate cyclase family. DacA/CdaA subfamily.</text>
</comment>
<dbReference type="PROSITE" id="PS51794">
    <property type="entry name" value="DAC"/>
    <property type="match status" value="1"/>
</dbReference>
<dbReference type="InterPro" id="IPR050338">
    <property type="entry name" value="DisA"/>
</dbReference>
<evidence type="ECO:0000256" key="8">
    <source>
        <dbReference type="ARBA" id="ARBA00022989"/>
    </source>
</evidence>
<keyword evidence="9 10" id="KW-0472">Membrane</keyword>
<dbReference type="InterPro" id="IPR034701">
    <property type="entry name" value="CdaA"/>
</dbReference>
<comment type="subunit">
    <text evidence="10">Probably a homodimer.</text>
</comment>
<evidence type="ECO:0000256" key="9">
    <source>
        <dbReference type="ARBA" id="ARBA00023136"/>
    </source>
</evidence>
<accession>A0ABW8IC41</accession>
<evidence type="ECO:0000256" key="3">
    <source>
        <dbReference type="ARBA" id="ARBA00022679"/>
    </source>
</evidence>
<dbReference type="PANTHER" id="PTHR34185:SF1">
    <property type="entry name" value="DIADENYLATE CYCLASE"/>
    <property type="match status" value="1"/>
</dbReference>
<dbReference type="PANTHER" id="PTHR34185">
    <property type="entry name" value="DIADENYLATE CYCLASE"/>
    <property type="match status" value="1"/>
</dbReference>
<dbReference type="Proteomes" id="UP001619911">
    <property type="component" value="Unassembled WGS sequence"/>
</dbReference>
<dbReference type="InterPro" id="IPR003390">
    <property type="entry name" value="DNA_integrity_scan_DisA_N"/>
</dbReference>
<dbReference type="InterPro" id="IPR045585">
    <property type="entry name" value="CdaA_N"/>
</dbReference>
<organism evidence="12 13">
    <name type="scientific">Bacillus lumedeiriae</name>
    <dbReference type="NCBI Taxonomy" id="3058829"/>
    <lineage>
        <taxon>Bacteria</taxon>
        <taxon>Bacillati</taxon>
        <taxon>Bacillota</taxon>
        <taxon>Bacilli</taxon>
        <taxon>Bacillales</taxon>
        <taxon>Bacillaceae</taxon>
        <taxon>Bacillus</taxon>
    </lineage>
</organism>
<dbReference type="Pfam" id="PF19293">
    <property type="entry name" value="CdaA_N"/>
    <property type="match status" value="1"/>
</dbReference>
<sequence length="277" mass="31238">MPFSNYFEHFTVLDYLSNALDILLVWFVFYKILMIIRGTKAVQLVKGIFVIIVVRGLSGLFGLDTLSWIMEQALTWGFLAVIIIFQPEVRRALEQLGRGGFFSRNVMQEDQEQRDLIEALTKSVSYMAKRRIGALISLEKETGMNEYIETGIPLHASITSELLINIFIPNTPLHDGAVIIQRKQIAAAACYLPLSESPFISKELGTRHRAALGISEVTDSITIIVSEETGAVSVTKNGDLFRDLSSEEFEQLLAHELLKTESDSLNRWIWRGRRSNG</sequence>
<name>A0ABW8IC41_9BACI</name>
<dbReference type="NCBIfam" id="TIGR00159">
    <property type="entry name" value="diadenylate cyclase CdaA"/>
    <property type="match status" value="1"/>
</dbReference>
<feature type="domain" description="DAC" evidence="11">
    <location>
        <begin position="86"/>
        <end position="246"/>
    </location>
</feature>
<gene>
    <name evidence="12" type="primary">cdaA</name>
    <name evidence="10" type="synonym">dacA</name>
    <name evidence="12" type="ORF">QYG89_15565</name>
</gene>
<dbReference type="Gene3D" id="3.40.1700.10">
    <property type="entry name" value="DNA integrity scanning protein, DisA, N-terminal domain"/>
    <property type="match status" value="1"/>
</dbReference>
<evidence type="ECO:0000256" key="5">
    <source>
        <dbReference type="ARBA" id="ARBA00022695"/>
    </source>
</evidence>
<dbReference type="EMBL" id="JAUIYO010000020">
    <property type="protein sequence ID" value="MFK2827070.1"/>
    <property type="molecule type" value="Genomic_DNA"/>
</dbReference>
<dbReference type="Pfam" id="PF02457">
    <property type="entry name" value="DAC"/>
    <property type="match status" value="1"/>
</dbReference>
<comment type="catalytic activity">
    <reaction evidence="1 10">
        <text>2 ATP = 3',3'-c-di-AMP + 2 diphosphate</text>
        <dbReference type="Rhea" id="RHEA:35655"/>
        <dbReference type="ChEBI" id="CHEBI:30616"/>
        <dbReference type="ChEBI" id="CHEBI:33019"/>
        <dbReference type="ChEBI" id="CHEBI:71500"/>
        <dbReference type="EC" id="2.7.7.85"/>
    </reaction>
</comment>
<comment type="caution">
    <text evidence="12">The sequence shown here is derived from an EMBL/GenBank/DDBJ whole genome shotgun (WGS) entry which is preliminary data.</text>
</comment>
<dbReference type="RefSeq" id="WP_404319003.1">
    <property type="nucleotide sequence ID" value="NZ_JAUIYO010000020.1"/>
</dbReference>
<keyword evidence="5 10" id="KW-0548">Nucleotidyltransferase</keyword>
<feature type="transmembrane region" description="Helical" evidence="10">
    <location>
        <begin position="12"/>
        <end position="32"/>
    </location>
</feature>
<reference evidence="12 13" key="1">
    <citation type="submission" date="2023-07" db="EMBL/GenBank/DDBJ databases">
        <title>Bacillus lucianemedeirus sp. nov, a new species isolated from an immunobiological production facility.</title>
        <authorList>
            <person name="Costa L.V."/>
            <person name="Miranda R.V.S.L."/>
            <person name="Brandao M.L.L."/>
            <person name="Reis C.M.F."/>
            <person name="Frazao A.M."/>
            <person name="Cruz F.V."/>
            <person name="Baio P.V.P."/>
            <person name="Veras J.F.C."/>
            <person name="Ramos J.N."/>
            <person name="Vieira V."/>
        </authorList>
    </citation>
    <scope>NUCLEOTIDE SEQUENCE [LARGE SCALE GENOMIC DNA]</scope>
    <source>
        <strain evidence="12 13">B190/17</strain>
    </source>
</reference>
<evidence type="ECO:0000256" key="6">
    <source>
        <dbReference type="ARBA" id="ARBA00022741"/>
    </source>
</evidence>
<evidence type="ECO:0000259" key="11">
    <source>
        <dbReference type="PROSITE" id="PS51794"/>
    </source>
</evidence>
<evidence type="ECO:0000313" key="13">
    <source>
        <dbReference type="Proteomes" id="UP001619911"/>
    </source>
</evidence>
<dbReference type="HAMAP" id="MF_01499">
    <property type="entry name" value="DacA"/>
    <property type="match status" value="1"/>
</dbReference>
<comment type="function">
    <text evidence="10">Catalyzes the condensation of 2 ATP molecules into cyclic di-AMP (c-di-AMP), a second messenger used to regulate differing processes in different bacteria.</text>
</comment>
<evidence type="ECO:0000256" key="10">
    <source>
        <dbReference type="HAMAP-Rule" id="MF_01499"/>
    </source>
</evidence>
<comment type="caution">
    <text evidence="10">Lacks conserved residue(s) required for the propagation of feature annotation.</text>
</comment>
<dbReference type="SUPFAM" id="SSF143597">
    <property type="entry name" value="YojJ-like"/>
    <property type="match status" value="1"/>
</dbReference>
<proteinExistence type="inferred from homology"/>
<dbReference type="GO" id="GO:0106408">
    <property type="term" value="F:diadenylate cyclase activity"/>
    <property type="evidence" value="ECO:0007669"/>
    <property type="project" value="UniProtKB-EC"/>
</dbReference>
<dbReference type="PIRSF" id="PIRSF004793">
    <property type="entry name" value="UCP004793"/>
    <property type="match status" value="1"/>
</dbReference>
<evidence type="ECO:0000256" key="7">
    <source>
        <dbReference type="ARBA" id="ARBA00022840"/>
    </source>
</evidence>
<dbReference type="InterPro" id="IPR014046">
    <property type="entry name" value="C-di-AMP_synthase"/>
</dbReference>
<keyword evidence="3 10" id="KW-0808">Transferase</keyword>
<keyword evidence="7 10" id="KW-0067">ATP-binding</keyword>
<evidence type="ECO:0000313" key="12">
    <source>
        <dbReference type="EMBL" id="MFK2827070.1"/>
    </source>
</evidence>